<dbReference type="KEGG" id="sfm:108922254"/>
<feature type="chain" id="PRO_5034524283" evidence="2">
    <location>
        <begin position="22"/>
        <end position="502"/>
    </location>
</feature>
<dbReference type="Pfam" id="PF09294">
    <property type="entry name" value="Interfer-bind"/>
    <property type="match status" value="1"/>
</dbReference>
<evidence type="ECO:0000313" key="5">
    <source>
        <dbReference type="Ensembl" id="ENSSFOP00015036115.1"/>
    </source>
</evidence>
<gene>
    <name evidence="5" type="primary">crfb2</name>
</gene>
<keyword evidence="1" id="KW-0472">Membrane</keyword>
<dbReference type="RefSeq" id="XP_018587805.1">
    <property type="nucleotide sequence ID" value="XM_018732289.1"/>
</dbReference>
<evidence type="ECO:0000259" key="4">
    <source>
        <dbReference type="Pfam" id="PF09294"/>
    </source>
</evidence>
<name>A0A8C9SHG3_SCLFO</name>
<accession>A0A8C9SHG3</accession>
<dbReference type="SUPFAM" id="SSF49265">
    <property type="entry name" value="Fibronectin type III"/>
    <property type="match status" value="2"/>
</dbReference>
<dbReference type="GeneID" id="108922254"/>
<dbReference type="InterPro" id="IPR015373">
    <property type="entry name" value="Interferon/interleukin_rcp_dom"/>
</dbReference>
<dbReference type="Proteomes" id="UP000694397">
    <property type="component" value="Chromosome 1"/>
</dbReference>
<protein>
    <submittedName>
        <fullName evidence="5">Uncharacterized LOC108922254</fullName>
    </submittedName>
</protein>
<dbReference type="GeneTree" id="ENSGT00510000048978"/>
<feature type="domain" description="Interferon/interleukin receptor" evidence="4">
    <location>
        <begin position="124"/>
        <end position="208"/>
    </location>
</feature>
<dbReference type="GO" id="GO:0005886">
    <property type="term" value="C:plasma membrane"/>
    <property type="evidence" value="ECO:0007669"/>
    <property type="project" value="TreeGrafter"/>
</dbReference>
<dbReference type="InterPro" id="IPR013783">
    <property type="entry name" value="Ig-like_fold"/>
</dbReference>
<dbReference type="OrthoDB" id="10031784at2759"/>
<dbReference type="RefSeq" id="XP_018587804.1">
    <property type="nucleotide sequence ID" value="XM_018732288.2"/>
</dbReference>
<dbReference type="Pfam" id="PF01108">
    <property type="entry name" value="Tissue_fac"/>
    <property type="match status" value="1"/>
</dbReference>
<dbReference type="Gene3D" id="2.60.40.10">
    <property type="entry name" value="Immunoglobulins"/>
    <property type="match status" value="1"/>
</dbReference>
<dbReference type="InterPro" id="IPR050650">
    <property type="entry name" value="Type-II_Cytokine-TF_Rcpt"/>
</dbReference>
<dbReference type="InterPro" id="IPR003961">
    <property type="entry name" value="FN3_dom"/>
</dbReference>
<dbReference type="AlphaFoldDB" id="A0A8C9SHG3"/>
<dbReference type="GO" id="GO:0004896">
    <property type="term" value="F:cytokine receptor activity"/>
    <property type="evidence" value="ECO:0007669"/>
    <property type="project" value="TreeGrafter"/>
</dbReference>
<feature type="transmembrane region" description="Helical" evidence="1">
    <location>
        <begin position="218"/>
        <end position="238"/>
    </location>
</feature>
<reference evidence="5 6" key="1">
    <citation type="submission" date="2019-04" db="EMBL/GenBank/DDBJ databases">
        <authorList>
            <consortium name="Wellcome Sanger Institute Data Sharing"/>
        </authorList>
    </citation>
    <scope>NUCLEOTIDE SEQUENCE [LARGE SCALE GENOMIC DNA]</scope>
</reference>
<dbReference type="InterPro" id="IPR036116">
    <property type="entry name" value="FN3_sf"/>
</dbReference>
<keyword evidence="1" id="KW-0812">Transmembrane</keyword>
<evidence type="ECO:0000256" key="2">
    <source>
        <dbReference type="SAM" id="SignalP"/>
    </source>
</evidence>
<dbReference type="CTD" id="777653"/>
<proteinExistence type="predicted"/>
<reference evidence="5" key="2">
    <citation type="submission" date="2025-08" db="UniProtKB">
        <authorList>
            <consortium name="Ensembl"/>
        </authorList>
    </citation>
    <scope>IDENTIFICATION</scope>
</reference>
<reference evidence="5" key="3">
    <citation type="submission" date="2025-09" db="UniProtKB">
        <authorList>
            <consortium name="Ensembl"/>
        </authorList>
    </citation>
    <scope>IDENTIFICATION</scope>
</reference>
<dbReference type="Ensembl" id="ENSSFOT00015036507.2">
    <property type="protein sequence ID" value="ENSSFOP00015036115.1"/>
    <property type="gene ID" value="ENSSFOG00015022981.2"/>
</dbReference>
<evidence type="ECO:0000313" key="6">
    <source>
        <dbReference type="Proteomes" id="UP000694397"/>
    </source>
</evidence>
<keyword evidence="6" id="KW-1185">Reference proteome</keyword>
<keyword evidence="2" id="KW-0732">Signal</keyword>
<organism evidence="5 6">
    <name type="scientific">Scleropages formosus</name>
    <name type="common">Asian bonytongue</name>
    <name type="synonym">Osteoglossum formosum</name>
    <dbReference type="NCBI Taxonomy" id="113540"/>
    <lineage>
        <taxon>Eukaryota</taxon>
        <taxon>Metazoa</taxon>
        <taxon>Chordata</taxon>
        <taxon>Craniata</taxon>
        <taxon>Vertebrata</taxon>
        <taxon>Euteleostomi</taxon>
        <taxon>Actinopterygii</taxon>
        <taxon>Neopterygii</taxon>
        <taxon>Teleostei</taxon>
        <taxon>Osteoglossocephala</taxon>
        <taxon>Osteoglossomorpha</taxon>
        <taxon>Osteoglossiformes</taxon>
        <taxon>Osteoglossidae</taxon>
        <taxon>Scleropages</taxon>
    </lineage>
</organism>
<sequence>MTPPSWLLLFTSLLLASSGLCELPAPVNVSISSFGFIHILTWEPGPMSPSNLCYSVKVHIVINATWLRVPECQCVQTPRLCNLTKTFSDVWESYAVSVWAVLGDQNSSLVMLDPVVPISITHPDPPLVFVSECRDNLCVKLESPSGHLNHIYNKFTYKLTIENGSNSPLTKNTEGLKDVTLKNLDPGRNYCVTVSIKDKTARSIRQCAYLSSTYKTEILVIPSLVAMFCVLLFTLVYCRRFSLRTNLPDILLTVKSSSMLPLPLDYDKPACTWVVLGEAELPRRHQLAGGSDSEEENEQNVEGKVYRAVGSYEQRPKQPHHSGSQSDPSIIDLMTPHCSPKGSEHFLFCPAPVASNQVLFSDSQSLCVPLDDDCFISGSVGENGQILIDVPLQLSQVENAREQDCKLSSFLGLGRPELEPKDQNGSEVQEMKLCSDVNLFSVTLGKYKEEENETQENEDTLVLLCSPREYSVLPMATISDSCEDLYSEVEEDVIGCSGYMRR</sequence>
<feature type="signal peptide" evidence="2">
    <location>
        <begin position="1"/>
        <end position="21"/>
    </location>
</feature>
<feature type="domain" description="Fibronectin type-III" evidence="3">
    <location>
        <begin position="8"/>
        <end position="108"/>
    </location>
</feature>
<evidence type="ECO:0000259" key="3">
    <source>
        <dbReference type="Pfam" id="PF01108"/>
    </source>
</evidence>
<dbReference type="PANTHER" id="PTHR20859">
    <property type="entry name" value="INTERFERON/INTERLEUKIN RECEPTOR"/>
    <property type="match status" value="1"/>
</dbReference>
<dbReference type="PANTHER" id="PTHR20859:SF93">
    <property type="entry name" value="CYTOKINE RECEPTOR FAMILY MEMBER B12-RELATED"/>
    <property type="match status" value="1"/>
</dbReference>
<evidence type="ECO:0000256" key="1">
    <source>
        <dbReference type="SAM" id="Phobius"/>
    </source>
</evidence>
<keyword evidence="1" id="KW-1133">Transmembrane helix</keyword>